<feature type="compositionally biased region" description="Basic and acidic residues" evidence="6">
    <location>
        <begin position="426"/>
        <end position="437"/>
    </location>
</feature>
<dbReference type="PANTHER" id="PTHR45973:SF9">
    <property type="entry name" value="LEUCINE-RICH REPEAT-CONTAINING PROTEIN 46"/>
    <property type="match status" value="1"/>
</dbReference>
<accession>L8HI95</accession>
<dbReference type="VEuPathDB" id="AmoebaDB:ACA1_176080"/>
<evidence type="ECO:0000256" key="3">
    <source>
        <dbReference type="ARBA" id="ARBA00022737"/>
    </source>
</evidence>
<dbReference type="KEGG" id="acan:ACA1_176080"/>
<feature type="transmembrane region" description="Helical" evidence="7">
    <location>
        <begin position="641"/>
        <end position="660"/>
    </location>
</feature>
<keyword evidence="9" id="KW-1185">Reference proteome</keyword>
<evidence type="ECO:0000313" key="8">
    <source>
        <dbReference type="EMBL" id="ELR24930.1"/>
    </source>
</evidence>
<name>L8HI95_ACACF</name>
<comment type="subcellular location">
    <subcellularLocation>
        <location evidence="1">Cell projection</location>
        <location evidence="1">Cilium</location>
    </subcellularLocation>
</comment>
<feature type="region of interest" description="Disordered" evidence="6">
    <location>
        <begin position="612"/>
        <end position="635"/>
    </location>
</feature>
<keyword evidence="7" id="KW-0812">Transmembrane</keyword>
<dbReference type="STRING" id="1257118.L8HI95"/>
<reference evidence="8 9" key="1">
    <citation type="journal article" date="2013" name="Genome Biol.">
        <title>Genome of Acanthamoeba castellanii highlights extensive lateral gene transfer and early evolution of tyrosine kinase signaling.</title>
        <authorList>
            <person name="Clarke M."/>
            <person name="Lohan A.J."/>
            <person name="Liu B."/>
            <person name="Lagkouvardos I."/>
            <person name="Roy S."/>
            <person name="Zafar N."/>
            <person name="Bertelli C."/>
            <person name="Schilde C."/>
            <person name="Kianianmomeni A."/>
            <person name="Burglin T.R."/>
            <person name="Frech C."/>
            <person name="Turcotte B."/>
            <person name="Kopec K.O."/>
            <person name="Synnott J.M."/>
            <person name="Choo C."/>
            <person name="Paponov I."/>
            <person name="Finkler A."/>
            <person name="Soon Heng Tan C."/>
            <person name="Hutchins A.P."/>
            <person name="Weinmeier T."/>
            <person name="Rattei T."/>
            <person name="Chu J.S."/>
            <person name="Gimenez G."/>
            <person name="Irimia M."/>
            <person name="Rigden D.J."/>
            <person name="Fitzpatrick D.A."/>
            <person name="Lorenzo-Morales J."/>
            <person name="Bateman A."/>
            <person name="Chiu C.H."/>
            <person name="Tang P."/>
            <person name="Hegemann P."/>
            <person name="Fromm H."/>
            <person name="Raoult D."/>
            <person name="Greub G."/>
            <person name="Miranda-Saavedra D."/>
            <person name="Chen N."/>
            <person name="Nash P."/>
            <person name="Ginger M.L."/>
            <person name="Horn M."/>
            <person name="Schaap P."/>
            <person name="Caler L."/>
            <person name="Loftus B."/>
        </authorList>
    </citation>
    <scope>NUCLEOTIDE SEQUENCE [LARGE SCALE GENOMIC DNA]</scope>
    <source>
        <strain evidence="8 9">Neff</strain>
    </source>
</reference>
<evidence type="ECO:0000256" key="2">
    <source>
        <dbReference type="ARBA" id="ARBA00022614"/>
    </source>
</evidence>
<dbReference type="InterPro" id="IPR050576">
    <property type="entry name" value="Cilia_flagella_integrity"/>
</dbReference>
<feature type="region of interest" description="Disordered" evidence="6">
    <location>
        <begin position="417"/>
        <end position="503"/>
    </location>
</feature>
<keyword evidence="3" id="KW-0677">Repeat</keyword>
<evidence type="ECO:0000256" key="7">
    <source>
        <dbReference type="SAM" id="Phobius"/>
    </source>
</evidence>
<evidence type="ECO:0000256" key="6">
    <source>
        <dbReference type="SAM" id="MobiDB-lite"/>
    </source>
</evidence>
<evidence type="ECO:0000256" key="5">
    <source>
        <dbReference type="ARBA" id="ARBA00023273"/>
    </source>
</evidence>
<evidence type="ECO:0000256" key="1">
    <source>
        <dbReference type="ARBA" id="ARBA00004138"/>
    </source>
</evidence>
<dbReference type="PANTHER" id="PTHR45973">
    <property type="entry name" value="PROTEIN PHOSPHATASE 1 REGULATORY SUBUNIT SDS22-RELATED"/>
    <property type="match status" value="1"/>
</dbReference>
<proteinExistence type="predicted"/>
<dbReference type="EMBL" id="KB007811">
    <property type="protein sequence ID" value="ELR24930.1"/>
    <property type="molecule type" value="Genomic_DNA"/>
</dbReference>
<evidence type="ECO:0000256" key="4">
    <source>
        <dbReference type="ARBA" id="ARBA00023069"/>
    </source>
</evidence>
<dbReference type="InterPro" id="IPR032675">
    <property type="entry name" value="LRR_dom_sf"/>
</dbReference>
<feature type="compositionally biased region" description="Basic and acidic residues" evidence="6">
    <location>
        <begin position="1"/>
        <end position="11"/>
    </location>
</feature>
<organism evidence="8 9">
    <name type="scientific">Acanthamoeba castellanii (strain ATCC 30010 / Neff)</name>
    <dbReference type="NCBI Taxonomy" id="1257118"/>
    <lineage>
        <taxon>Eukaryota</taxon>
        <taxon>Amoebozoa</taxon>
        <taxon>Discosea</taxon>
        <taxon>Longamoebia</taxon>
        <taxon>Centramoebida</taxon>
        <taxon>Acanthamoebidae</taxon>
        <taxon>Acanthamoeba</taxon>
    </lineage>
</organism>
<dbReference type="OrthoDB" id="19243at2759"/>
<keyword evidence="7" id="KW-1133">Transmembrane helix</keyword>
<keyword evidence="4" id="KW-0969">Cilium</keyword>
<dbReference type="GeneID" id="14925965"/>
<evidence type="ECO:0000313" key="9">
    <source>
        <dbReference type="Proteomes" id="UP000011083"/>
    </source>
</evidence>
<gene>
    <name evidence="8" type="ORF">ACA1_176080</name>
</gene>
<dbReference type="Gene3D" id="3.80.10.10">
    <property type="entry name" value="Ribonuclease Inhibitor"/>
    <property type="match status" value="1"/>
</dbReference>
<sequence length="661" mass="72453">MSERVCGEDGRLVPARQAPCRESLDPASAPLSSTPPPAPQAGLKSSEPPASSFVPEHLPGERRQKKLEGSKLWSPTAWTRPRMGHRHSHSLPCSSSQPTPFHASLAVSLPLELDDGTDNEEGPPEAPKAELADDELRHLLGKGSYPVFLDLSGKEYALTADSFLLLCPDIIKELDLSNNKLEYLDNLAHMSRLKRLRANNNCLYSAGLIQLSSLVLLSLAHNRMEMLCGMEYLHNLVNLNLSDNLISGGFSELGKLKALQVLNLSYNNIALTFNKFHHKILRHLQSLPKLRYLYFNGNPVQQSIFKYRFFVISQLPKLHFLDGDPVTKEERKKAKKLDEKLWHIDLVVPKQAAAEQSVPKKADQRVEQRPCFIEGDPARMARINEYRMLELGSDAGQQPLVISVTALIAATPVVAGAEPTKKASKGYKEWKERDKRVKASKRKTWDSARLSGLGRDSPLAARPPPAVIAQPEPEHHEKSEGDGKDGGDERAKKNERVGPAGLPVIVEPSTDYQRLIKPRRESVHFDELEKLLEESFAPAKTSARRALRSPRMTFPGLAPGGTTATTAAAIEGDAPKRKVVGSREVLDRMLDDLLSAAVPTVAATAPFTVEEATSPGETASAAAAAGPPATTLPAPPAQTPGAATLFVFFVVVLLWWVNCWV</sequence>
<dbReference type="RefSeq" id="XP_004356830.1">
    <property type="nucleotide sequence ID" value="XM_004356777.1"/>
</dbReference>
<feature type="compositionally biased region" description="Low complexity" evidence="6">
    <location>
        <begin position="612"/>
        <end position="632"/>
    </location>
</feature>
<keyword evidence="2" id="KW-0433">Leucine-rich repeat</keyword>
<dbReference type="Proteomes" id="UP000011083">
    <property type="component" value="Unassembled WGS sequence"/>
</dbReference>
<feature type="compositionally biased region" description="Basic and acidic residues" evidence="6">
    <location>
        <begin position="58"/>
        <end position="69"/>
    </location>
</feature>
<dbReference type="SUPFAM" id="SSF52075">
    <property type="entry name" value="Outer arm dynein light chain 1"/>
    <property type="match status" value="1"/>
</dbReference>
<keyword evidence="7" id="KW-0472">Membrane</keyword>
<keyword evidence="5" id="KW-0966">Cell projection</keyword>
<feature type="compositionally biased region" description="Basic and acidic residues" evidence="6">
    <location>
        <begin position="472"/>
        <end position="496"/>
    </location>
</feature>
<feature type="region of interest" description="Disordered" evidence="6">
    <location>
        <begin position="1"/>
        <end position="99"/>
    </location>
</feature>
<dbReference type="PROSITE" id="PS51450">
    <property type="entry name" value="LRR"/>
    <property type="match status" value="1"/>
</dbReference>
<protein>
    <submittedName>
        <fullName evidence="8">Leucine rich repeat domain containing protein</fullName>
    </submittedName>
</protein>
<dbReference type="InterPro" id="IPR001611">
    <property type="entry name" value="Leu-rich_rpt"/>
</dbReference>
<dbReference type="AlphaFoldDB" id="L8HI95"/>